<accession>A0A0G0ULV1</accession>
<dbReference type="EMBL" id="LBYI01000002">
    <property type="protein sequence ID" value="KKR51192.1"/>
    <property type="molecule type" value="Genomic_DNA"/>
</dbReference>
<evidence type="ECO:0000313" key="1">
    <source>
        <dbReference type="EMBL" id="KKR51192.1"/>
    </source>
</evidence>
<gene>
    <name evidence="1" type="ORF">UT84_C0002G0053</name>
</gene>
<protein>
    <submittedName>
        <fullName evidence="1">Uncharacterized protein</fullName>
    </submittedName>
</protein>
<reference evidence="1 2" key="1">
    <citation type="journal article" date="2015" name="Nature">
        <title>rRNA introns, odd ribosomes, and small enigmatic genomes across a large radiation of phyla.</title>
        <authorList>
            <person name="Brown C.T."/>
            <person name="Hug L.A."/>
            <person name="Thomas B.C."/>
            <person name="Sharon I."/>
            <person name="Castelle C.J."/>
            <person name="Singh A."/>
            <person name="Wilkins M.J."/>
            <person name="Williams K.H."/>
            <person name="Banfield J.F."/>
        </authorList>
    </citation>
    <scope>NUCLEOTIDE SEQUENCE [LARGE SCALE GENOMIC DNA]</scope>
</reference>
<proteinExistence type="predicted"/>
<organism evidence="1 2">
    <name type="scientific">Candidatus Curtissbacteria bacterium GW2011_GWA1_40_16</name>
    <dbReference type="NCBI Taxonomy" id="1618405"/>
    <lineage>
        <taxon>Bacteria</taxon>
        <taxon>Candidatus Curtissiibacteriota</taxon>
    </lineage>
</organism>
<dbReference type="AlphaFoldDB" id="A0A0G0ULV1"/>
<evidence type="ECO:0000313" key="2">
    <source>
        <dbReference type="Proteomes" id="UP000034531"/>
    </source>
</evidence>
<name>A0A0G0ULV1_9BACT</name>
<sequence length="88" mass="10078">MRNEAREFGLCDPVAHEVIERQLVKAFDAHQMRRYYGEPAKEQSKKDSDAPKGVWIDLGKARLGREGIYPRSHSIVRAMPRVAKPGHH</sequence>
<dbReference type="Proteomes" id="UP000034531">
    <property type="component" value="Unassembled WGS sequence"/>
</dbReference>
<comment type="caution">
    <text evidence="1">The sequence shown here is derived from an EMBL/GenBank/DDBJ whole genome shotgun (WGS) entry which is preliminary data.</text>
</comment>